<sequence>MEPHRPESDRWLLIAEKLLAGRDLVGSKTFAIRARDSDPTRQELADQILAVADTLIAGENRINNQTQTLDYYSVLQLARHTDDPDLIATHYRRLALLLNPHRNRFPFADHAMKLVHEAWSVLSNPSEKALYDNDVVLGSNSTDVEQHPNSSSQQDATAAAAAVRRSSRNSNYSNSEQDAAVIRSSRNSSSGGKSNKARNVAEESQTPSGIPTDNPSANPSDNLSENPSDGHDVNSNFWTACPYCLNMYEYQGVYVDCSLRCQNCRRAFHGAKIMAPPPIIEGEESYFCCWGFYPLGVSMSKLDKNKGGGGSSWSPFSPVFGGPQFGEDRRNSVADGNANVVVGQMNVNNANNNSAPRIYVADDDVYVEVSEPEEESDNDWGSNRQKKKAKNTKGKGSTGNKNVKKPALEKAKNFKGVGDGLQGGSVMPEVMGAPNVSNAESSRKVAGNSAKKQTGRFAKQWGRLDLNVEFSNEVEEPAPGMSRLNVPGMGRGNAMGMSRGNGAGNGEEEGMEGIGFFEGLDEFLSNLPILKS</sequence>
<keyword evidence="2" id="KW-1185">Reference proteome</keyword>
<evidence type="ECO:0000313" key="1">
    <source>
        <dbReference type="EMBL" id="KAH7865382.1"/>
    </source>
</evidence>
<organism evidence="1 2">
    <name type="scientific">Vaccinium darrowii</name>
    <dbReference type="NCBI Taxonomy" id="229202"/>
    <lineage>
        <taxon>Eukaryota</taxon>
        <taxon>Viridiplantae</taxon>
        <taxon>Streptophyta</taxon>
        <taxon>Embryophyta</taxon>
        <taxon>Tracheophyta</taxon>
        <taxon>Spermatophyta</taxon>
        <taxon>Magnoliopsida</taxon>
        <taxon>eudicotyledons</taxon>
        <taxon>Gunneridae</taxon>
        <taxon>Pentapetalae</taxon>
        <taxon>asterids</taxon>
        <taxon>Ericales</taxon>
        <taxon>Ericaceae</taxon>
        <taxon>Vaccinioideae</taxon>
        <taxon>Vaccinieae</taxon>
        <taxon>Vaccinium</taxon>
    </lineage>
</organism>
<comment type="caution">
    <text evidence="1">The sequence shown here is derived from an EMBL/GenBank/DDBJ whole genome shotgun (WGS) entry which is preliminary data.</text>
</comment>
<reference evidence="1 2" key="1">
    <citation type="journal article" date="2021" name="Hortic Res">
        <title>High-quality reference genome and annotation aids understanding of berry development for evergreen blueberry (Vaccinium darrowii).</title>
        <authorList>
            <person name="Yu J."/>
            <person name="Hulse-Kemp A.M."/>
            <person name="Babiker E."/>
            <person name="Staton M."/>
        </authorList>
    </citation>
    <scope>NUCLEOTIDE SEQUENCE [LARGE SCALE GENOMIC DNA]</scope>
    <source>
        <strain evidence="2">cv. NJ 8807/NJ 8810</strain>
        <tissue evidence="1">Young leaf</tissue>
    </source>
</reference>
<dbReference type="EMBL" id="CM037159">
    <property type="protein sequence ID" value="KAH7865382.1"/>
    <property type="molecule type" value="Genomic_DNA"/>
</dbReference>
<gene>
    <name evidence="1" type="ORF">Vadar_005849</name>
</gene>
<accession>A0ACB7ZH81</accession>
<evidence type="ECO:0000313" key="2">
    <source>
        <dbReference type="Proteomes" id="UP000828048"/>
    </source>
</evidence>
<protein>
    <submittedName>
        <fullName evidence="1">Uncharacterized protein</fullName>
    </submittedName>
</protein>
<name>A0ACB7ZH81_9ERIC</name>
<proteinExistence type="predicted"/>
<dbReference type="Proteomes" id="UP000828048">
    <property type="component" value="Chromosome 9"/>
</dbReference>